<dbReference type="EMBL" id="CP019438">
    <property type="protein sequence ID" value="AQS50020.1"/>
    <property type="molecule type" value="Genomic_DNA"/>
</dbReference>
<feature type="domain" description="Heme-copper oxidase subunit III family profile" evidence="8">
    <location>
        <begin position="18"/>
        <end position="184"/>
    </location>
</feature>
<keyword evidence="11" id="KW-1185">Reference proteome</keyword>
<protein>
    <submittedName>
        <fullName evidence="10">Copper oxidase</fullName>
    </submittedName>
</protein>
<name>A0ABN4XCR2_9RHOB</name>
<dbReference type="SUPFAM" id="SSF81452">
    <property type="entry name" value="Cytochrome c oxidase subunit III-like"/>
    <property type="match status" value="1"/>
</dbReference>
<evidence type="ECO:0000256" key="1">
    <source>
        <dbReference type="ARBA" id="ARBA00004141"/>
    </source>
</evidence>
<dbReference type="InterPro" id="IPR000298">
    <property type="entry name" value="Cyt_c_oxidase-like_su3"/>
</dbReference>
<geneLocation type="plasmid" evidence="10 11">
    <name>unnamed1</name>
</geneLocation>
<keyword evidence="4 7" id="KW-1133">Transmembrane helix</keyword>
<dbReference type="InterPro" id="IPR024791">
    <property type="entry name" value="Cyt_c/ubiquinol_Oxase_su3"/>
</dbReference>
<dbReference type="Proteomes" id="UP000185622">
    <property type="component" value="Plasmid unnamed1"/>
</dbReference>
<keyword evidence="3 6" id="KW-0812">Transmembrane</keyword>
<dbReference type="Pfam" id="PF00510">
    <property type="entry name" value="COX3"/>
    <property type="match status" value="1"/>
</dbReference>
<evidence type="ECO:0000259" key="8">
    <source>
        <dbReference type="PROSITE" id="PS50253"/>
    </source>
</evidence>
<proteinExistence type="inferred from homology"/>
<evidence type="ECO:0000256" key="7">
    <source>
        <dbReference type="SAM" id="Phobius"/>
    </source>
</evidence>
<evidence type="ECO:0000256" key="4">
    <source>
        <dbReference type="ARBA" id="ARBA00022989"/>
    </source>
</evidence>
<evidence type="ECO:0000256" key="2">
    <source>
        <dbReference type="ARBA" id="ARBA00010581"/>
    </source>
</evidence>
<evidence type="ECO:0000256" key="6">
    <source>
        <dbReference type="RuleBase" id="RU003376"/>
    </source>
</evidence>
<dbReference type="PROSITE" id="PS50253">
    <property type="entry name" value="COX3"/>
    <property type="match status" value="1"/>
</dbReference>
<feature type="transmembrane region" description="Helical" evidence="7">
    <location>
        <begin position="164"/>
        <end position="183"/>
    </location>
</feature>
<dbReference type="Gene3D" id="1.20.120.80">
    <property type="entry name" value="Cytochrome c oxidase, subunit III, four-helix bundle"/>
    <property type="match status" value="1"/>
</dbReference>
<comment type="similarity">
    <text evidence="2 6">Belongs to the cytochrome c oxidase subunit 3 family.</text>
</comment>
<keyword evidence="10" id="KW-0614">Plasmid</keyword>
<feature type="transmembrane region" description="Helical" evidence="7">
    <location>
        <begin position="16"/>
        <end position="39"/>
    </location>
</feature>
<evidence type="ECO:0000313" key="11">
    <source>
        <dbReference type="Proteomes" id="UP000185622"/>
    </source>
</evidence>
<feature type="transmembrane region" description="Helical" evidence="7">
    <location>
        <begin position="125"/>
        <end position="152"/>
    </location>
</feature>
<organism evidence="10 11">
    <name type="scientific">Thioclava nitratireducens</name>
    <dbReference type="NCBI Taxonomy" id="1915078"/>
    <lineage>
        <taxon>Bacteria</taxon>
        <taxon>Pseudomonadati</taxon>
        <taxon>Pseudomonadota</taxon>
        <taxon>Alphaproteobacteria</taxon>
        <taxon>Rhodobacterales</taxon>
        <taxon>Paracoccaceae</taxon>
        <taxon>Thioclava</taxon>
    </lineage>
</organism>
<feature type="transmembrane region" description="Helical" evidence="7">
    <location>
        <begin position="86"/>
        <end position="105"/>
    </location>
</feature>
<comment type="subcellular location">
    <subcellularLocation>
        <location evidence="6">Cell membrane</location>
        <topology evidence="6">Multi-pass membrane protein</topology>
    </subcellularLocation>
    <subcellularLocation>
        <location evidence="1">Membrane</location>
        <topology evidence="1">Multi-pass membrane protein</topology>
    </subcellularLocation>
</comment>
<evidence type="ECO:0000256" key="3">
    <source>
        <dbReference type="ARBA" id="ARBA00022692"/>
    </source>
</evidence>
<dbReference type="PANTHER" id="PTHR11403:SF6">
    <property type="entry name" value="NITRIC OXIDE REDUCTASE SUBUNIT E"/>
    <property type="match status" value="1"/>
</dbReference>
<dbReference type="InterPro" id="IPR035973">
    <property type="entry name" value="Cyt_c_oxidase_su3-like_sf"/>
</dbReference>
<gene>
    <name evidence="9" type="ORF">BMG03_19020</name>
    <name evidence="10" type="ORF">BMG03_19790</name>
</gene>
<accession>A0ABN4XCR2</accession>
<keyword evidence="5 7" id="KW-0472">Membrane</keyword>
<dbReference type="RefSeq" id="WP_075777676.1">
    <property type="nucleotide sequence ID" value="NZ_CP019438.1"/>
</dbReference>
<dbReference type="PANTHER" id="PTHR11403">
    <property type="entry name" value="CYTOCHROME C OXIDASE SUBUNIT III"/>
    <property type="match status" value="1"/>
</dbReference>
<evidence type="ECO:0000313" key="10">
    <source>
        <dbReference type="EMBL" id="AQS50151.1"/>
    </source>
</evidence>
<evidence type="ECO:0000313" key="9">
    <source>
        <dbReference type="EMBL" id="AQS50020.1"/>
    </source>
</evidence>
<sequence>MTDQTRTALDDLPGDLLMWVLIISELLVFGAGLIVFLSVRITDPTGFAEAQNALDRTAAATNTIILLTSGFFAALALNLRQSRRRGGARVSLVCAALLGAAFLWIKGAEFASKAAQGIVWDTHPFFNFYFLLTGFHAAHVAAGVILLLLVAWRDHVGNIEDATAFWHMVDLIWVLLFPVVYLLQ</sequence>
<dbReference type="EMBL" id="CP019438">
    <property type="protein sequence ID" value="AQS50151.1"/>
    <property type="molecule type" value="Genomic_DNA"/>
</dbReference>
<feature type="transmembrane region" description="Helical" evidence="7">
    <location>
        <begin position="59"/>
        <end position="79"/>
    </location>
</feature>
<dbReference type="InterPro" id="IPR013833">
    <property type="entry name" value="Cyt_c_oxidase_su3_a-hlx"/>
</dbReference>
<reference evidence="10 11" key="1">
    <citation type="submission" date="2017-01" db="EMBL/GenBank/DDBJ databases">
        <title>The complete genome sequence of a sulfur-oxidizing marine bacterium Thioclava sp. 25B10_4T.</title>
        <authorList>
            <person name="Liu Y."/>
            <person name="Lai Q."/>
            <person name="Shao Z."/>
        </authorList>
    </citation>
    <scope>NUCLEOTIDE SEQUENCE [LARGE SCALE GENOMIC DNA]</scope>
    <source>
        <strain evidence="10 11">25B10_4</strain>
        <plasmid evidence="10 11">unnamed1</plasmid>
    </source>
</reference>
<evidence type="ECO:0000256" key="5">
    <source>
        <dbReference type="ARBA" id="ARBA00023136"/>
    </source>
</evidence>